<dbReference type="EMBL" id="JARJCM010000006">
    <property type="protein sequence ID" value="KAJ7044727.1"/>
    <property type="molecule type" value="Genomic_DNA"/>
</dbReference>
<dbReference type="AlphaFoldDB" id="A0AAD6TJ01"/>
<dbReference type="Proteomes" id="UP001218188">
    <property type="component" value="Unassembled WGS sequence"/>
</dbReference>
<comment type="caution">
    <text evidence="2">The sequence shown here is derived from an EMBL/GenBank/DDBJ whole genome shotgun (WGS) entry which is preliminary data.</text>
</comment>
<evidence type="ECO:0000313" key="2">
    <source>
        <dbReference type="EMBL" id="KAJ7044727.1"/>
    </source>
</evidence>
<proteinExistence type="predicted"/>
<reference evidence="2" key="1">
    <citation type="submission" date="2023-03" db="EMBL/GenBank/DDBJ databases">
        <title>Massive genome expansion in bonnet fungi (Mycena s.s.) driven by repeated elements and novel gene families across ecological guilds.</title>
        <authorList>
            <consortium name="Lawrence Berkeley National Laboratory"/>
            <person name="Harder C.B."/>
            <person name="Miyauchi S."/>
            <person name="Viragh M."/>
            <person name="Kuo A."/>
            <person name="Thoen E."/>
            <person name="Andreopoulos B."/>
            <person name="Lu D."/>
            <person name="Skrede I."/>
            <person name="Drula E."/>
            <person name="Henrissat B."/>
            <person name="Morin E."/>
            <person name="Kohler A."/>
            <person name="Barry K."/>
            <person name="LaButti K."/>
            <person name="Morin E."/>
            <person name="Salamov A."/>
            <person name="Lipzen A."/>
            <person name="Mereny Z."/>
            <person name="Hegedus B."/>
            <person name="Baldrian P."/>
            <person name="Stursova M."/>
            <person name="Weitz H."/>
            <person name="Taylor A."/>
            <person name="Grigoriev I.V."/>
            <person name="Nagy L.G."/>
            <person name="Martin F."/>
            <person name="Kauserud H."/>
        </authorList>
    </citation>
    <scope>NUCLEOTIDE SEQUENCE</scope>
    <source>
        <strain evidence="2">CBHHK200</strain>
    </source>
</reference>
<organism evidence="2 3">
    <name type="scientific">Mycena alexandri</name>
    <dbReference type="NCBI Taxonomy" id="1745969"/>
    <lineage>
        <taxon>Eukaryota</taxon>
        <taxon>Fungi</taxon>
        <taxon>Dikarya</taxon>
        <taxon>Basidiomycota</taxon>
        <taxon>Agaricomycotina</taxon>
        <taxon>Agaricomycetes</taxon>
        <taxon>Agaricomycetidae</taxon>
        <taxon>Agaricales</taxon>
        <taxon>Marasmiineae</taxon>
        <taxon>Mycenaceae</taxon>
        <taxon>Mycena</taxon>
    </lineage>
</organism>
<feature type="region of interest" description="Disordered" evidence="1">
    <location>
        <begin position="207"/>
        <end position="235"/>
    </location>
</feature>
<accession>A0AAD6TJ01</accession>
<gene>
    <name evidence="2" type="ORF">C8F04DRAFT_1174497</name>
</gene>
<protein>
    <submittedName>
        <fullName evidence="2">Uncharacterized protein</fullName>
    </submittedName>
</protein>
<name>A0AAD6TJ01_9AGAR</name>
<keyword evidence="3" id="KW-1185">Reference proteome</keyword>
<evidence type="ECO:0000313" key="3">
    <source>
        <dbReference type="Proteomes" id="UP001218188"/>
    </source>
</evidence>
<sequence length="501" mass="55432">MLHQHEPHVVAANPRRVDRLVKWRAHPHTPQLKPLLGQRGQHAQPTTLLQHVHAEGHDPSRTGAVLQREVGEAREAREAGADVRRGGVLAHLECGEQIREVGVEARERGELRDQREEERVGMVARTFDGKGLDAGAGGKDCVGGEDGAGVEDGGWVETDVPDCVAVEGGAEVGILGGAWSDVPTKTAVYRKGSTLVWNESQIEIFEAPREPPRRRKRTLPQLLTQPQRDDNHPHRRSLNRLLLPTTTISTSVRVFALPPSLYRPSPWNTPYYLRHAFPAFPTIPFGWRRIIWTDAIFQPSTPRHYVPSSRVFWPFWHLFMLSKSGVPPKSASSSTIRAVPLIRRDLDWFSARLPECSVCRKYEWSAYLLTIATIPLSVSSCTESKTVSWAGPTNPPFDSSHNAHQMHTVDDVTVNFCPDGPPTSHRESFPFQAVNNPPTVPVLIIFLGRASGLPILGTTDYPSPESYNIPASCRSYGTKAMLDKSRAPGAGGGMEAHEGCY</sequence>
<evidence type="ECO:0000256" key="1">
    <source>
        <dbReference type="SAM" id="MobiDB-lite"/>
    </source>
</evidence>